<dbReference type="PANTHER" id="PTHR11076:SF33">
    <property type="entry name" value="DNA POLYMERASE KAPPA"/>
    <property type="match status" value="1"/>
</dbReference>
<evidence type="ECO:0000256" key="5">
    <source>
        <dbReference type="ARBA" id="ARBA00022490"/>
    </source>
</evidence>
<dbReference type="GO" id="GO:0006261">
    <property type="term" value="P:DNA-templated DNA replication"/>
    <property type="evidence" value="ECO:0007669"/>
    <property type="project" value="UniProtKB-UniRule"/>
</dbReference>
<keyword evidence="14 16" id="KW-0234">DNA repair</keyword>
<feature type="binding site" evidence="16">
    <location>
        <position position="4"/>
    </location>
    <ligand>
        <name>Mg(2+)</name>
        <dbReference type="ChEBI" id="CHEBI:18420"/>
    </ligand>
</feature>
<keyword evidence="5 16" id="KW-0963">Cytoplasm</keyword>
<dbReference type="Gene3D" id="1.10.150.20">
    <property type="entry name" value="5' to 3' exonuclease, C-terminal subdomain"/>
    <property type="match status" value="1"/>
</dbReference>
<evidence type="ECO:0000256" key="10">
    <source>
        <dbReference type="ARBA" id="ARBA00022763"/>
    </source>
</evidence>
<dbReference type="SUPFAM" id="SSF56672">
    <property type="entry name" value="DNA/RNA polymerases"/>
    <property type="match status" value="1"/>
</dbReference>
<keyword evidence="11 16" id="KW-0460">Magnesium</keyword>
<evidence type="ECO:0000256" key="3">
    <source>
        <dbReference type="ARBA" id="ARBA00011245"/>
    </source>
</evidence>
<feature type="site" description="Substrate discrimination" evidence="16">
    <location>
        <position position="9"/>
    </location>
</feature>
<keyword evidence="19" id="KW-1185">Reference proteome</keyword>
<evidence type="ECO:0000256" key="12">
    <source>
        <dbReference type="ARBA" id="ARBA00022932"/>
    </source>
</evidence>
<dbReference type="eggNOG" id="COG0389">
    <property type="taxonomic scope" value="Bacteria"/>
</dbReference>
<dbReference type="NCBIfam" id="NF002751">
    <property type="entry name" value="PRK02794.1"/>
    <property type="match status" value="1"/>
</dbReference>
<organism evidence="18 19">
    <name type="scientific">Oleidesulfovibrio alaskensis (strain ATCC BAA-1058 / DSM 17464 / G20)</name>
    <name type="common">Desulfovibrio alaskensis</name>
    <dbReference type="NCBI Taxonomy" id="207559"/>
    <lineage>
        <taxon>Bacteria</taxon>
        <taxon>Pseudomonadati</taxon>
        <taxon>Thermodesulfobacteriota</taxon>
        <taxon>Desulfovibrionia</taxon>
        <taxon>Desulfovibrionales</taxon>
        <taxon>Desulfovibrionaceae</taxon>
        <taxon>Oleidesulfovibrio</taxon>
    </lineage>
</organism>
<evidence type="ECO:0000256" key="14">
    <source>
        <dbReference type="ARBA" id="ARBA00023204"/>
    </source>
</evidence>
<dbReference type="Gene3D" id="3.30.1490.100">
    <property type="entry name" value="DNA polymerase, Y-family, little finger domain"/>
    <property type="match status" value="1"/>
</dbReference>
<evidence type="ECO:0000256" key="6">
    <source>
        <dbReference type="ARBA" id="ARBA00022679"/>
    </source>
</evidence>
<evidence type="ECO:0000256" key="4">
    <source>
        <dbReference type="ARBA" id="ARBA00022457"/>
    </source>
</evidence>
<dbReference type="FunFam" id="3.30.1490.100:FF:000004">
    <property type="entry name" value="DNA polymerase IV"/>
    <property type="match status" value="1"/>
</dbReference>
<keyword evidence="4 16" id="KW-0515">Mutator protein</keyword>
<evidence type="ECO:0000256" key="15">
    <source>
        <dbReference type="ARBA" id="ARBA00049244"/>
    </source>
</evidence>
<dbReference type="FunFam" id="3.40.1170.60:FF:000001">
    <property type="entry name" value="DNA polymerase IV"/>
    <property type="match status" value="1"/>
</dbReference>
<dbReference type="EC" id="2.7.7.7" evidence="16"/>
<evidence type="ECO:0000256" key="2">
    <source>
        <dbReference type="ARBA" id="ARBA00010945"/>
    </source>
</evidence>
<dbReference type="SUPFAM" id="SSF100879">
    <property type="entry name" value="Lesion bypass DNA polymerase (Y-family), little finger domain"/>
    <property type="match status" value="1"/>
</dbReference>
<keyword evidence="6 16" id="KW-0808">Transferase</keyword>
<keyword evidence="7 16" id="KW-0548">Nucleotidyltransferase</keyword>
<evidence type="ECO:0000259" key="17">
    <source>
        <dbReference type="PROSITE" id="PS50173"/>
    </source>
</evidence>
<comment type="subunit">
    <text evidence="3 16">Monomer.</text>
</comment>
<keyword evidence="12 16" id="KW-0239">DNA-directed DNA polymerase</keyword>
<proteinExistence type="inferred from homology"/>
<dbReference type="InterPro" id="IPR036775">
    <property type="entry name" value="DNA_pol_Y-fam_lit_finger_sf"/>
</dbReference>
<comment type="cofactor">
    <cofactor evidence="16">
        <name>Mg(2+)</name>
        <dbReference type="ChEBI" id="CHEBI:18420"/>
    </cofactor>
    <text evidence="16">Binds 2 magnesium ions per subunit.</text>
</comment>
<evidence type="ECO:0000256" key="8">
    <source>
        <dbReference type="ARBA" id="ARBA00022705"/>
    </source>
</evidence>
<dbReference type="Pfam" id="PF11799">
    <property type="entry name" value="IMS_C"/>
    <property type="match status" value="1"/>
</dbReference>
<dbReference type="Gene3D" id="3.30.70.270">
    <property type="match status" value="1"/>
</dbReference>
<dbReference type="CDD" id="cd03586">
    <property type="entry name" value="PolY_Pol_IV_kappa"/>
    <property type="match status" value="1"/>
</dbReference>
<dbReference type="InterPro" id="IPR053848">
    <property type="entry name" value="IMS_HHH_1"/>
</dbReference>
<evidence type="ECO:0000256" key="9">
    <source>
        <dbReference type="ARBA" id="ARBA00022723"/>
    </source>
</evidence>
<dbReference type="InterPro" id="IPR022880">
    <property type="entry name" value="DNApol_IV"/>
</dbReference>
<dbReference type="InterPro" id="IPR043502">
    <property type="entry name" value="DNA/RNA_pol_sf"/>
</dbReference>
<dbReference type="GO" id="GO:0000287">
    <property type="term" value="F:magnesium ion binding"/>
    <property type="evidence" value="ECO:0007669"/>
    <property type="project" value="UniProtKB-UniRule"/>
</dbReference>
<feature type="active site" evidence="16">
    <location>
        <position position="98"/>
    </location>
</feature>
<dbReference type="GO" id="GO:0005829">
    <property type="term" value="C:cytosol"/>
    <property type="evidence" value="ECO:0007669"/>
    <property type="project" value="TreeGrafter"/>
</dbReference>
<name>Q30V82_OLEA2</name>
<keyword evidence="8 16" id="KW-0235">DNA replication</keyword>
<evidence type="ECO:0000313" key="19">
    <source>
        <dbReference type="Proteomes" id="UP000002710"/>
    </source>
</evidence>
<evidence type="ECO:0000256" key="11">
    <source>
        <dbReference type="ARBA" id="ARBA00022842"/>
    </source>
</evidence>
<dbReference type="HOGENOM" id="CLU_012348_1_2_7"/>
<dbReference type="GO" id="GO:0009432">
    <property type="term" value="P:SOS response"/>
    <property type="evidence" value="ECO:0007669"/>
    <property type="project" value="TreeGrafter"/>
</dbReference>
<protein>
    <recommendedName>
        <fullName evidence="16">DNA polymerase IV</fullName>
        <shortName evidence="16">Pol IV</shortName>
        <ecNumber evidence="16">2.7.7.7</ecNumber>
    </recommendedName>
</protein>
<dbReference type="HAMAP" id="MF_01113">
    <property type="entry name" value="DNApol_IV"/>
    <property type="match status" value="1"/>
</dbReference>
<dbReference type="InterPro" id="IPR043128">
    <property type="entry name" value="Rev_trsase/Diguanyl_cyclase"/>
</dbReference>
<dbReference type="GO" id="GO:0042276">
    <property type="term" value="P:error-prone translesion synthesis"/>
    <property type="evidence" value="ECO:0007669"/>
    <property type="project" value="TreeGrafter"/>
</dbReference>
<dbReference type="PANTHER" id="PTHR11076">
    <property type="entry name" value="DNA REPAIR POLYMERASE UMUC / TRANSFERASE FAMILY MEMBER"/>
    <property type="match status" value="1"/>
</dbReference>
<dbReference type="PROSITE" id="PS50173">
    <property type="entry name" value="UMUC"/>
    <property type="match status" value="1"/>
</dbReference>
<accession>Q30V82</accession>
<dbReference type="Pfam" id="PF21999">
    <property type="entry name" value="IMS_HHH_1"/>
    <property type="match status" value="1"/>
</dbReference>
<dbReference type="Gene3D" id="3.40.1170.60">
    <property type="match status" value="1"/>
</dbReference>
<dbReference type="GO" id="GO:0003684">
    <property type="term" value="F:damaged DNA binding"/>
    <property type="evidence" value="ECO:0007669"/>
    <property type="project" value="InterPro"/>
</dbReference>
<feature type="binding site" evidence="16">
    <location>
        <position position="97"/>
    </location>
    <ligand>
        <name>Mg(2+)</name>
        <dbReference type="ChEBI" id="CHEBI:18420"/>
    </ligand>
</feature>
<evidence type="ECO:0000256" key="13">
    <source>
        <dbReference type="ARBA" id="ARBA00023125"/>
    </source>
</evidence>
<dbReference type="InterPro" id="IPR017961">
    <property type="entry name" value="DNA_pol_Y-fam_little_finger"/>
</dbReference>
<evidence type="ECO:0000256" key="1">
    <source>
        <dbReference type="ARBA" id="ARBA00004496"/>
    </source>
</evidence>
<evidence type="ECO:0000256" key="16">
    <source>
        <dbReference type="HAMAP-Rule" id="MF_01113"/>
    </source>
</evidence>
<dbReference type="Proteomes" id="UP000002710">
    <property type="component" value="Chromosome"/>
</dbReference>
<evidence type="ECO:0000256" key="7">
    <source>
        <dbReference type="ARBA" id="ARBA00022695"/>
    </source>
</evidence>
<comment type="subcellular location">
    <subcellularLocation>
        <location evidence="1 16">Cytoplasm</location>
    </subcellularLocation>
</comment>
<keyword evidence="13 16" id="KW-0238">DNA-binding</keyword>
<dbReference type="GO" id="GO:0006281">
    <property type="term" value="P:DNA repair"/>
    <property type="evidence" value="ECO:0007669"/>
    <property type="project" value="UniProtKB-UniRule"/>
</dbReference>
<comment type="catalytic activity">
    <reaction evidence="15 16">
        <text>DNA(n) + a 2'-deoxyribonucleoside 5'-triphosphate = DNA(n+1) + diphosphate</text>
        <dbReference type="Rhea" id="RHEA:22508"/>
        <dbReference type="Rhea" id="RHEA-COMP:17339"/>
        <dbReference type="Rhea" id="RHEA-COMP:17340"/>
        <dbReference type="ChEBI" id="CHEBI:33019"/>
        <dbReference type="ChEBI" id="CHEBI:61560"/>
        <dbReference type="ChEBI" id="CHEBI:173112"/>
        <dbReference type="EC" id="2.7.7.7"/>
    </reaction>
</comment>
<keyword evidence="10 16" id="KW-0227">DNA damage</keyword>
<evidence type="ECO:0000313" key="18">
    <source>
        <dbReference type="EMBL" id="ABB40414.1"/>
    </source>
</evidence>
<gene>
    <name evidence="16" type="primary">dinB</name>
    <name evidence="18" type="ordered locus">Dde_3621</name>
</gene>
<dbReference type="AlphaFoldDB" id="Q30V82"/>
<dbReference type="NCBIfam" id="NF003015">
    <property type="entry name" value="PRK03858.1"/>
    <property type="match status" value="1"/>
</dbReference>
<dbReference type="EMBL" id="CP000112">
    <property type="protein sequence ID" value="ABB40414.1"/>
    <property type="molecule type" value="Genomic_DNA"/>
</dbReference>
<comment type="function">
    <text evidence="16">Poorly processive, error-prone DNA polymerase involved in untargeted mutagenesis. Copies undamaged DNA at stalled replication forks, which arise in vivo from mismatched or misaligned primer ends. These misaligned primers can be extended by PolIV. Exhibits no 3'-5' exonuclease (proofreading) activity. May be involved in translesional synthesis, in conjunction with the beta clamp from PolIII.</text>
</comment>
<dbReference type="KEGG" id="dde:Dde_3621"/>
<dbReference type="Pfam" id="PF00817">
    <property type="entry name" value="IMS"/>
    <property type="match status" value="1"/>
</dbReference>
<dbReference type="STRING" id="207559.Dde_3621"/>
<comment type="similarity">
    <text evidence="2 16">Belongs to the DNA polymerase type-Y family.</text>
</comment>
<reference evidence="18 19" key="1">
    <citation type="journal article" date="2011" name="J. Bacteriol.">
        <title>Complete genome sequence and updated annotation of Desulfovibrio alaskensis G20.</title>
        <authorList>
            <person name="Hauser L.J."/>
            <person name="Land M.L."/>
            <person name="Brown S.D."/>
            <person name="Larimer F."/>
            <person name="Keller K.L."/>
            <person name="Rapp-Giles B.J."/>
            <person name="Price M.N."/>
            <person name="Lin M."/>
            <person name="Bruce D.C."/>
            <person name="Detter J.C."/>
            <person name="Tapia R."/>
            <person name="Han C.S."/>
            <person name="Goodwin L.A."/>
            <person name="Cheng J.F."/>
            <person name="Pitluck S."/>
            <person name="Copeland A."/>
            <person name="Lucas S."/>
            <person name="Nolan M."/>
            <person name="Lapidus A.L."/>
            <person name="Palumbo A.V."/>
            <person name="Wall J.D."/>
        </authorList>
    </citation>
    <scope>NUCLEOTIDE SEQUENCE [LARGE SCALE GENOMIC DNA]</scope>
    <source>
        <strain evidence="19">ATCC BAA 1058 / DSM 17464 / G20</strain>
    </source>
</reference>
<dbReference type="InterPro" id="IPR050116">
    <property type="entry name" value="DNA_polymerase-Y"/>
</dbReference>
<dbReference type="NCBIfam" id="NF002677">
    <property type="entry name" value="PRK02406.1"/>
    <property type="match status" value="1"/>
</dbReference>
<dbReference type="InterPro" id="IPR001126">
    <property type="entry name" value="UmuC"/>
</dbReference>
<dbReference type="GO" id="GO:0003887">
    <property type="term" value="F:DNA-directed DNA polymerase activity"/>
    <property type="evidence" value="ECO:0007669"/>
    <property type="project" value="UniProtKB-UniRule"/>
</dbReference>
<sequence>MHIDMDAFFASVEQLDNAALRGRPVVVGGGKRGVVAAASYEARRYGIRSAMPSGQARRLCPHAVFVKGRMHRYKEISAQVMQVLHEFSPLVEQASVDEAYLDATGSARLFGPPEEMARRIRAAVREAVSLTCSVGVAPVKFLAKIASDVNKPDGLFVLQPDEVAGFLAVLPVGDIPGVGRHFAGQLQALGVRTAGDVLRYPETFWQRRFGKGGLGLFARAQGIDPRVVEPYTQAKSESAENTFEEDTDDRELLKTWLLKQAERVGRNQRRMGLSGRTVTLKVKFADFRTVTRSRTLAAPTSSTRVIYDTAAALLDEMGLPQKVRLIGVGLSHYAEGPQQLALPLCSPAAVRDEKSEQLEKTMDAVRDRFGSAAIVRGRLFGFGKD</sequence>
<feature type="domain" description="UmuC" evidence="17">
    <location>
        <begin position="1"/>
        <end position="179"/>
    </location>
</feature>
<keyword evidence="9 16" id="KW-0479">Metal-binding</keyword>